<evidence type="ECO:0000256" key="1">
    <source>
        <dbReference type="SAM" id="Coils"/>
    </source>
</evidence>
<accession>A0A3E2U0M3</accession>
<dbReference type="PANTHER" id="PTHR30461">
    <property type="entry name" value="DNA-INVERTASE FROM LAMBDOID PROPHAGE"/>
    <property type="match status" value="1"/>
</dbReference>
<dbReference type="SUPFAM" id="SSF53041">
    <property type="entry name" value="Resolvase-like"/>
    <property type="match status" value="1"/>
</dbReference>
<dbReference type="InterPro" id="IPR025827">
    <property type="entry name" value="Zn_ribbon_recom_dom"/>
</dbReference>
<proteinExistence type="predicted"/>
<dbReference type="Gene3D" id="3.40.50.1390">
    <property type="entry name" value="Resolvase, N-terminal catalytic domain"/>
    <property type="match status" value="1"/>
</dbReference>
<dbReference type="GO" id="GO:0003677">
    <property type="term" value="F:DNA binding"/>
    <property type="evidence" value="ECO:0007669"/>
    <property type="project" value="InterPro"/>
</dbReference>
<protein>
    <submittedName>
        <fullName evidence="4">Recombinase family protein</fullName>
    </submittedName>
</protein>
<feature type="domain" description="Recombinase" evidence="3">
    <location>
        <begin position="163"/>
        <end position="294"/>
    </location>
</feature>
<evidence type="ECO:0000259" key="3">
    <source>
        <dbReference type="PROSITE" id="PS51737"/>
    </source>
</evidence>
<dbReference type="Proteomes" id="UP000260782">
    <property type="component" value="Unassembled WGS sequence"/>
</dbReference>
<reference evidence="4 5" key="1">
    <citation type="submission" date="2018-08" db="EMBL/GenBank/DDBJ databases">
        <title>A genome reference for cultivated species of the human gut microbiota.</title>
        <authorList>
            <person name="Zou Y."/>
            <person name="Xue W."/>
            <person name="Luo G."/>
        </authorList>
    </citation>
    <scope>NUCLEOTIDE SEQUENCE [LARGE SCALE GENOMIC DNA]</scope>
    <source>
        <strain evidence="4 5">AF31-14AC</strain>
    </source>
</reference>
<dbReference type="Pfam" id="PF00239">
    <property type="entry name" value="Resolvase"/>
    <property type="match status" value="1"/>
</dbReference>
<sequence>MNRYGKRCVLYPRVSTEMQVDGYSLEGQKNMLTRFADREEMIVVDTYEDAGKSGKSIEGRPAFQKMLRDIEDGLDIDYILVYKLSRFGRNAADILNSLELVQSYGVNLICIEEGIDSSQTSGKLLISVLSAVAEIERENIIEQTMNGRREKARQGGWNGGFAPYGYTLEDNKLMIEETEAVAIRKIFELYTSSEIGLGGIANQLNLQGIRKIPRQNGTLEDWTGHFIKLILDNPVYCGKIAYGRRTKEKVKGTKNDYQMKRNDDYILTEGQHKGIVSEEVWEKAHAKRLRTGVKQPSKIGRDRVHLLSGLLKCPVCGSPMYTNKHAWTNKDGTYKEIYYYVCSRNRMVRGKHCEYKAMLKKTDIEPMVIEAIREIVRNEEYAQAIKKRIGVQIDTKAVDKELEGYQAKLKEVDLNKTRLEREIDSLPADAKYRERKLHDMTLRLDSLYDVIVELEEKIEDARLRRDAIKQQAITLENIYKIMVNFDCVYNIINDEEKRNVVTALIKEIEIYRNDESEYPLKRIGLNFPVFKDGGEVTELLWDKGNTVETVVLLSKGKVDSKKIRVEFSLEDMDMSEFQDGATYPQIKEYVLEHTGLKVSNLYISQIKRKCGIGVGKNYNLPKSEDSRQPQCPLEKEKAIREAFKYFGMI</sequence>
<organism evidence="4 5">
    <name type="scientific">Faecalibacterium prausnitzii</name>
    <dbReference type="NCBI Taxonomy" id="853"/>
    <lineage>
        <taxon>Bacteria</taxon>
        <taxon>Bacillati</taxon>
        <taxon>Bacillota</taxon>
        <taxon>Clostridia</taxon>
        <taxon>Eubacteriales</taxon>
        <taxon>Oscillospiraceae</taxon>
        <taxon>Faecalibacterium</taxon>
    </lineage>
</organism>
<feature type="coiled-coil region" evidence="1">
    <location>
        <begin position="402"/>
        <end position="478"/>
    </location>
</feature>
<dbReference type="InterPro" id="IPR050639">
    <property type="entry name" value="SSR_resolvase"/>
</dbReference>
<comment type="caution">
    <text evidence="4">The sequence shown here is derived from an EMBL/GenBank/DDBJ whole genome shotgun (WGS) entry which is preliminary data.</text>
</comment>
<dbReference type="InterPro" id="IPR038109">
    <property type="entry name" value="DNA_bind_recomb_sf"/>
</dbReference>
<dbReference type="SMART" id="SM00857">
    <property type="entry name" value="Resolvase"/>
    <property type="match status" value="1"/>
</dbReference>
<dbReference type="Pfam" id="PF13408">
    <property type="entry name" value="Zn_ribbon_recom"/>
    <property type="match status" value="1"/>
</dbReference>
<dbReference type="CDD" id="cd00338">
    <property type="entry name" value="Ser_Recombinase"/>
    <property type="match status" value="1"/>
</dbReference>
<name>A0A3E2U0M3_9FIRM</name>
<dbReference type="Gene3D" id="3.90.1750.20">
    <property type="entry name" value="Putative Large Serine Recombinase, Chain B, Domain 2"/>
    <property type="match status" value="1"/>
</dbReference>
<dbReference type="GO" id="GO:0000150">
    <property type="term" value="F:DNA strand exchange activity"/>
    <property type="evidence" value="ECO:0007669"/>
    <property type="project" value="InterPro"/>
</dbReference>
<evidence type="ECO:0000259" key="2">
    <source>
        <dbReference type="PROSITE" id="PS51736"/>
    </source>
</evidence>
<dbReference type="PROSITE" id="PS51736">
    <property type="entry name" value="RECOMBINASES_3"/>
    <property type="match status" value="1"/>
</dbReference>
<dbReference type="Pfam" id="PF07508">
    <property type="entry name" value="Recombinase"/>
    <property type="match status" value="1"/>
</dbReference>
<keyword evidence="1" id="KW-0175">Coiled coil</keyword>
<dbReference type="EMBL" id="QVES01000003">
    <property type="protein sequence ID" value="RGB88484.1"/>
    <property type="molecule type" value="Genomic_DNA"/>
</dbReference>
<dbReference type="InterPro" id="IPR006119">
    <property type="entry name" value="Resolv_N"/>
</dbReference>
<dbReference type="InterPro" id="IPR036162">
    <property type="entry name" value="Resolvase-like_N_sf"/>
</dbReference>
<evidence type="ECO:0000313" key="4">
    <source>
        <dbReference type="EMBL" id="RGB88484.1"/>
    </source>
</evidence>
<dbReference type="RefSeq" id="WP_117529607.1">
    <property type="nucleotide sequence ID" value="NZ_QVES01000003.1"/>
</dbReference>
<dbReference type="PANTHER" id="PTHR30461:SF23">
    <property type="entry name" value="DNA RECOMBINASE-RELATED"/>
    <property type="match status" value="1"/>
</dbReference>
<dbReference type="InterPro" id="IPR011109">
    <property type="entry name" value="DNA_bind_recombinase_dom"/>
</dbReference>
<gene>
    <name evidence="4" type="ORF">DWZ25_04675</name>
</gene>
<dbReference type="PROSITE" id="PS51737">
    <property type="entry name" value="RECOMBINASE_DNA_BIND"/>
    <property type="match status" value="1"/>
</dbReference>
<dbReference type="AlphaFoldDB" id="A0A3E2U0M3"/>
<feature type="domain" description="Resolvase/invertase-type recombinase catalytic" evidence="2">
    <location>
        <begin position="7"/>
        <end position="155"/>
    </location>
</feature>
<evidence type="ECO:0000313" key="5">
    <source>
        <dbReference type="Proteomes" id="UP000260782"/>
    </source>
</evidence>